<dbReference type="PIRSF" id="PIRSF000114">
    <property type="entry name" value="Glycerol-3-P_dh"/>
    <property type="match status" value="1"/>
</dbReference>
<dbReference type="OrthoDB" id="10263760at2759"/>
<dbReference type="VEuPathDB" id="PiroplasmaDB:BBBOND_0210590"/>
<dbReference type="GO" id="GO:0005975">
    <property type="term" value="P:carbohydrate metabolic process"/>
    <property type="evidence" value="ECO:0007669"/>
    <property type="project" value="InterPro"/>
</dbReference>
<dbReference type="NCBIfam" id="TIGR03376">
    <property type="entry name" value="glycerol3P_DH"/>
    <property type="match status" value="1"/>
</dbReference>
<dbReference type="InterPro" id="IPR036291">
    <property type="entry name" value="NAD(P)-bd_dom_sf"/>
</dbReference>
<evidence type="ECO:0000256" key="3">
    <source>
        <dbReference type="ARBA" id="ARBA00023027"/>
    </source>
</evidence>
<dbReference type="InterPro" id="IPR017751">
    <property type="entry name" value="G3P_DH_NAD-dep_euk"/>
</dbReference>
<dbReference type="EC" id="1.1.1.8" evidence="9"/>
<dbReference type="InterPro" id="IPR011128">
    <property type="entry name" value="G3P_DH_NAD-dep_N"/>
</dbReference>
<dbReference type="Gene3D" id="3.40.50.720">
    <property type="entry name" value="NAD(P)-binding Rossmann-like Domain"/>
    <property type="match status" value="1"/>
</dbReference>
<dbReference type="STRING" id="5866.A0A061D5C8"/>
<dbReference type="GO" id="GO:0141152">
    <property type="term" value="F:glycerol-3-phosphate dehydrogenase (NAD+) activity"/>
    <property type="evidence" value="ECO:0007669"/>
    <property type="project" value="UniProtKB-UniRule"/>
</dbReference>
<dbReference type="FunFam" id="1.10.1040.10:FF:000004">
    <property type="entry name" value="Glycerol-3-phosphate dehydrogenase [NAD(+)]"/>
    <property type="match status" value="1"/>
</dbReference>
<feature type="domain" description="Glycerol-3-phosphate dehydrogenase NAD-dependent C-terminal" evidence="11">
    <location>
        <begin position="197"/>
        <end position="343"/>
    </location>
</feature>
<evidence type="ECO:0000256" key="7">
    <source>
        <dbReference type="PIRSR" id="PIRSR000114-3"/>
    </source>
</evidence>
<evidence type="ECO:0000256" key="8">
    <source>
        <dbReference type="RuleBase" id="RU000437"/>
    </source>
</evidence>
<evidence type="ECO:0000256" key="6">
    <source>
        <dbReference type="PIRSR" id="PIRSR000114-2"/>
    </source>
</evidence>
<gene>
    <name evidence="12" type="ORF">BBBOND_0210590</name>
</gene>
<proteinExistence type="inferred from homology"/>
<dbReference type="PANTHER" id="PTHR11728">
    <property type="entry name" value="GLYCEROL-3-PHOSPHATE DEHYDROGENASE"/>
    <property type="match status" value="1"/>
</dbReference>
<dbReference type="KEGG" id="bbig:BBBOND_0210590"/>
<dbReference type="RefSeq" id="XP_012768092.1">
    <property type="nucleotide sequence ID" value="XM_012912638.1"/>
</dbReference>
<comment type="similarity">
    <text evidence="1 8">Belongs to the NAD-dependent glycerol-3-phosphate dehydrogenase family.</text>
</comment>
<dbReference type="Gene3D" id="1.10.1040.10">
    <property type="entry name" value="N-(1-d-carboxylethyl)-l-norvaline Dehydrogenase, domain 2"/>
    <property type="match status" value="1"/>
</dbReference>
<feature type="binding site" evidence="6">
    <location>
        <begin position="271"/>
        <end position="272"/>
    </location>
    <ligand>
        <name>substrate</name>
    </ligand>
</feature>
<feature type="binding site" evidence="7">
    <location>
        <position position="98"/>
    </location>
    <ligand>
        <name>NAD(+)</name>
        <dbReference type="ChEBI" id="CHEBI:57540"/>
    </ligand>
</feature>
<comment type="catalytic activity">
    <reaction evidence="4 9">
        <text>sn-glycerol 3-phosphate + NAD(+) = dihydroxyacetone phosphate + NADH + H(+)</text>
        <dbReference type="Rhea" id="RHEA:11092"/>
        <dbReference type="ChEBI" id="CHEBI:15378"/>
        <dbReference type="ChEBI" id="CHEBI:57540"/>
        <dbReference type="ChEBI" id="CHEBI:57597"/>
        <dbReference type="ChEBI" id="CHEBI:57642"/>
        <dbReference type="ChEBI" id="CHEBI:57945"/>
        <dbReference type="EC" id="1.1.1.8"/>
    </reaction>
</comment>
<dbReference type="PRINTS" id="PR00077">
    <property type="entry name" value="GPDHDRGNASE"/>
</dbReference>
<dbReference type="GeneID" id="24564447"/>
<dbReference type="Pfam" id="PF01210">
    <property type="entry name" value="NAD_Gly3P_dh_N"/>
    <property type="match status" value="1"/>
</dbReference>
<evidence type="ECO:0000259" key="11">
    <source>
        <dbReference type="Pfam" id="PF07479"/>
    </source>
</evidence>
<evidence type="ECO:0000256" key="1">
    <source>
        <dbReference type="ARBA" id="ARBA00011009"/>
    </source>
</evidence>
<dbReference type="AlphaFoldDB" id="A0A061D5C8"/>
<dbReference type="InterPro" id="IPR008927">
    <property type="entry name" value="6-PGluconate_DH-like_C_sf"/>
</dbReference>
<sequence>MASPRKVCVMGCGNWGTASGKLVAENAARHPEFEDKVRLWVLEEVFEGRKLSEIINTDHENKKYLPGIKLPHNLVGVPDMKECVQESDTFVIVLPHQFVKSTVKKMKEMGPLRPGSICISLVKGIELTGRDVVCFTETIEQELGIPCLALSGANVATNVAMEEFSEATIGYKEKEHAVIYQKLFDRPYFKINCVPGVAAVQVFGAIKNVVAISAGFCDGLGLGSNTKAAIMRIGLNEIYKFATKFFNEDCNRVVFESAGVADLITTCIGGRNVRCAAEFAKHHGKKSWTDIESEMLGGQKLQGTSTSEEVYNVLKANGIEAEFPLFVVTYRIAYEGADPADIIRQFSVEAIAPF</sequence>
<dbReference type="GO" id="GO:0005829">
    <property type="term" value="C:cytosol"/>
    <property type="evidence" value="ECO:0007669"/>
    <property type="project" value="TreeGrafter"/>
</dbReference>
<dbReference type="GO" id="GO:0051287">
    <property type="term" value="F:NAD binding"/>
    <property type="evidence" value="ECO:0007669"/>
    <property type="project" value="UniProtKB-UniRule"/>
</dbReference>
<feature type="binding site" evidence="7">
    <location>
        <position position="271"/>
    </location>
    <ligand>
        <name>NAD(+)</name>
        <dbReference type="ChEBI" id="CHEBI:57540"/>
    </ligand>
</feature>
<dbReference type="GO" id="GO:0046168">
    <property type="term" value="P:glycerol-3-phosphate catabolic process"/>
    <property type="evidence" value="ECO:0007669"/>
    <property type="project" value="UniProtKB-UniRule"/>
</dbReference>
<organism evidence="12 13">
    <name type="scientific">Babesia bigemina</name>
    <dbReference type="NCBI Taxonomy" id="5866"/>
    <lineage>
        <taxon>Eukaryota</taxon>
        <taxon>Sar</taxon>
        <taxon>Alveolata</taxon>
        <taxon>Apicomplexa</taxon>
        <taxon>Aconoidasida</taxon>
        <taxon>Piroplasmida</taxon>
        <taxon>Babesiidae</taxon>
        <taxon>Babesia</taxon>
    </lineage>
</organism>
<evidence type="ECO:0000256" key="9">
    <source>
        <dbReference type="RuleBase" id="RU361243"/>
    </source>
</evidence>
<feature type="binding site" evidence="7">
    <location>
        <position position="302"/>
    </location>
    <ligand>
        <name>NAD(+)</name>
        <dbReference type="ChEBI" id="CHEBI:57540"/>
    </ligand>
</feature>
<evidence type="ECO:0000256" key="5">
    <source>
        <dbReference type="PIRSR" id="PIRSR000114-1"/>
    </source>
</evidence>
<reference evidence="13" key="1">
    <citation type="submission" date="2014-06" db="EMBL/GenBank/DDBJ databases">
        <authorList>
            <person name="Aslett M."/>
            <person name="De Silva N."/>
        </authorList>
    </citation>
    <scope>NUCLEOTIDE SEQUENCE [LARGE SCALE GENOMIC DNA]</scope>
    <source>
        <strain evidence="13">Bond</strain>
    </source>
</reference>
<keyword evidence="2 8" id="KW-0560">Oxidoreductase</keyword>
<dbReference type="PANTHER" id="PTHR11728:SF8">
    <property type="entry name" value="GLYCEROL-3-PHOSPHATE DEHYDROGENASE [NAD(+)]-RELATED"/>
    <property type="match status" value="1"/>
</dbReference>
<evidence type="ECO:0000313" key="12">
    <source>
        <dbReference type="EMBL" id="CDR95906.1"/>
    </source>
</evidence>
<dbReference type="OMA" id="NRMFGNM"/>
<feature type="active site" description="Proton acceptor" evidence="5">
    <location>
        <position position="207"/>
    </location>
</feature>
<accession>A0A061D5C8</accession>
<dbReference type="GO" id="GO:0042803">
    <property type="term" value="F:protein homodimerization activity"/>
    <property type="evidence" value="ECO:0007669"/>
    <property type="project" value="InterPro"/>
</dbReference>
<name>A0A061D5C8_BABBI</name>
<dbReference type="InterPro" id="IPR006109">
    <property type="entry name" value="G3P_DH_NAD-dep_C"/>
</dbReference>
<evidence type="ECO:0000256" key="2">
    <source>
        <dbReference type="ARBA" id="ARBA00023002"/>
    </source>
</evidence>
<dbReference type="Pfam" id="PF07479">
    <property type="entry name" value="NAD_Gly3P_dh_C"/>
    <property type="match status" value="1"/>
</dbReference>
<feature type="domain" description="Glycerol-3-phosphate dehydrogenase NAD-dependent N-terminal" evidence="10">
    <location>
        <begin position="6"/>
        <end position="176"/>
    </location>
</feature>
<feature type="binding site" evidence="6">
    <location>
        <position position="123"/>
    </location>
    <ligand>
        <name>substrate</name>
    </ligand>
</feature>
<evidence type="ECO:0000313" key="13">
    <source>
        <dbReference type="Proteomes" id="UP000033188"/>
    </source>
</evidence>
<dbReference type="SUPFAM" id="SSF51735">
    <property type="entry name" value="NAD(P)-binding Rossmann-fold domains"/>
    <property type="match status" value="1"/>
</dbReference>
<protein>
    <recommendedName>
        <fullName evidence="9">Glycerol-3-phosphate dehydrogenase [NAD(+)]</fullName>
        <ecNumber evidence="9">1.1.1.8</ecNumber>
    </recommendedName>
</protein>
<dbReference type="Proteomes" id="UP000033188">
    <property type="component" value="Chromosome 2"/>
</dbReference>
<dbReference type="PROSITE" id="PS00957">
    <property type="entry name" value="NAD_G3PDH"/>
    <property type="match status" value="1"/>
</dbReference>
<dbReference type="EMBL" id="LK391708">
    <property type="protein sequence ID" value="CDR95906.1"/>
    <property type="molecule type" value="Genomic_DNA"/>
</dbReference>
<evidence type="ECO:0000256" key="4">
    <source>
        <dbReference type="ARBA" id="ARBA00048683"/>
    </source>
</evidence>
<keyword evidence="3 7" id="KW-0520">NAD</keyword>
<keyword evidence="13" id="KW-1185">Reference proteome</keyword>
<dbReference type="InterPro" id="IPR006168">
    <property type="entry name" value="G3P_DH_NAD-dep"/>
</dbReference>
<dbReference type="InterPro" id="IPR013328">
    <property type="entry name" value="6PGD_dom2"/>
</dbReference>
<dbReference type="SUPFAM" id="SSF48179">
    <property type="entry name" value="6-phosphogluconate dehydrogenase C-terminal domain-like"/>
    <property type="match status" value="1"/>
</dbReference>
<evidence type="ECO:0000259" key="10">
    <source>
        <dbReference type="Pfam" id="PF01210"/>
    </source>
</evidence>
<feature type="binding site" evidence="7">
    <location>
        <position position="300"/>
    </location>
    <ligand>
        <name>NAD(+)</name>
        <dbReference type="ChEBI" id="CHEBI:57540"/>
    </ligand>
</feature>
<dbReference type="FunFam" id="3.40.50.720:FF:000365">
    <property type="entry name" value="Glycerol-3-phosphate dehydrogenase [NAD(+)]"/>
    <property type="match status" value="1"/>
</dbReference>
<feature type="binding site" evidence="7">
    <location>
        <position position="156"/>
    </location>
    <ligand>
        <name>NAD(+)</name>
        <dbReference type="ChEBI" id="CHEBI:57540"/>
    </ligand>
</feature>
<feature type="binding site" evidence="7">
    <location>
        <begin position="11"/>
        <end position="16"/>
    </location>
    <ligand>
        <name>NAD(+)</name>
        <dbReference type="ChEBI" id="CHEBI:57540"/>
    </ligand>
</feature>